<protein>
    <submittedName>
        <fullName evidence="1">Uncharacterized protein</fullName>
    </submittedName>
</protein>
<name>A0ABR1I4G2_9HYPO</name>
<evidence type="ECO:0000313" key="1">
    <source>
        <dbReference type="EMBL" id="KAK7427787.1"/>
    </source>
</evidence>
<organism evidence="1 2">
    <name type="scientific">Neonectria magnoliae</name>
    <dbReference type="NCBI Taxonomy" id="2732573"/>
    <lineage>
        <taxon>Eukaryota</taxon>
        <taxon>Fungi</taxon>
        <taxon>Dikarya</taxon>
        <taxon>Ascomycota</taxon>
        <taxon>Pezizomycotina</taxon>
        <taxon>Sordariomycetes</taxon>
        <taxon>Hypocreomycetidae</taxon>
        <taxon>Hypocreales</taxon>
        <taxon>Nectriaceae</taxon>
        <taxon>Neonectria</taxon>
    </lineage>
</organism>
<keyword evidence="2" id="KW-1185">Reference proteome</keyword>
<proteinExistence type="predicted"/>
<dbReference type="PANTHER" id="PTHR43510">
    <property type="entry name" value="AMINOTRANSFERASE FUNCTION, HYPOTHETICAL (EUROFUNG)"/>
    <property type="match status" value="1"/>
</dbReference>
<dbReference type="Gene3D" id="3.90.1150.10">
    <property type="entry name" value="Aspartate Aminotransferase, domain 1"/>
    <property type="match status" value="1"/>
</dbReference>
<evidence type="ECO:0000313" key="2">
    <source>
        <dbReference type="Proteomes" id="UP001498421"/>
    </source>
</evidence>
<reference evidence="1 2" key="1">
    <citation type="journal article" date="2025" name="Microbiol. Resour. Announc.">
        <title>Draft genome sequences for Neonectria magnoliae and Neonectria punicea, canker pathogens of Liriodendron tulipifera and Acer saccharum in West Virginia.</title>
        <authorList>
            <person name="Petronek H.M."/>
            <person name="Kasson M.T."/>
            <person name="Metheny A.M."/>
            <person name="Stauder C.M."/>
            <person name="Lovett B."/>
            <person name="Lynch S.C."/>
            <person name="Garnas J.R."/>
            <person name="Kasson L.R."/>
            <person name="Stajich J.E."/>
        </authorList>
    </citation>
    <scope>NUCLEOTIDE SEQUENCE [LARGE SCALE GENOMIC DNA]</scope>
    <source>
        <strain evidence="1 2">NRRL 64651</strain>
    </source>
</reference>
<dbReference type="PANTHER" id="PTHR43510:SF1">
    <property type="entry name" value="AMINOTRANSFERASE FUNCTION, HYPOTHETICAL (EUROFUNG)"/>
    <property type="match status" value="1"/>
</dbReference>
<dbReference type="InterPro" id="IPR015422">
    <property type="entry name" value="PyrdxlP-dep_Trfase_small"/>
</dbReference>
<sequence length="112" mass="12394">MVRLPQFDVERWMDEYEVTPGILNTAETCVASVSINDFFDLSLGKMSSNPIDISTRLLYGPNRGSDPLRQRVAGLYNEGSSETAPANLKADDVLITQGAIDGEDFKGYVRFD</sequence>
<gene>
    <name evidence="1" type="ORF">QQZ08_005725</name>
</gene>
<dbReference type="Proteomes" id="UP001498421">
    <property type="component" value="Unassembled WGS sequence"/>
</dbReference>
<accession>A0ABR1I4G2</accession>
<dbReference type="EMBL" id="JAZAVK010000049">
    <property type="protein sequence ID" value="KAK7427787.1"/>
    <property type="molecule type" value="Genomic_DNA"/>
</dbReference>
<comment type="caution">
    <text evidence="1">The sequence shown here is derived from an EMBL/GenBank/DDBJ whole genome shotgun (WGS) entry which is preliminary data.</text>
</comment>